<comment type="caution">
    <text evidence="2">The sequence shown here is derived from an EMBL/GenBank/DDBJ whole genome shotgun (WGS) entry which is preliminary data.</text>
</comment>
<feature type="domain" description="NADP-dependent oxidoreductase" evidence="1">
    <location>
        <begin position="360"/>
        <end position="409"/>
    </location>
</feature>
<dbReference type="Gene3D" id="3.20.20.100">
    <property type="entry name" value="NADP-dependent oxidoreductase domain"/>
    <property type="match status" value="1"/>
</dbReference>
<sequence length="418" mass="46739">MPVPLFNLAPNLTVSRLCLGTMTFGEQNSLPQSFGLLDEAFNGGINFFDSAEMYPVPQRAETQGRSEEYLGRWIKLRKIPRDRIVLATKVAGPSGQMTWIRGGPKCLDCRNITNAIDSSLKRMQVDYIDLYQIHWPDRYVPMFGETEYDPTRQFCSVGIEEQLDALSRAVAAGKIRYIGVSNETPYGVMKFIQVADRIAHYPKIVSVQNSYNLLCRTFDAGIAECCHHEGYVVFLLSMYARLFCHVGEGVVPRISIPPPWPVTKFPLNANQLHHVRISLLAYSPLAMGILSGKYFAADGGPVDARLNVFKGRYSEGESRYNLSNNIIKAAALEYHAIAIKYSLHPVSLAIVDKFGILLLPNQICISFVLRHPLVASAIFGATKSWQLQEVLKACMIELTPEIIAEINNIHARFPDPCP</sequence>
<proteinExistence type="predicted"/>
<dbReference type="EMBL" id="VDCV01000015">
    <property type="protein sequence ID" value="KAB5524533.1"/>
    <property type="molecule type" value="Genomic_DNA"/>
</dbReference>
<accession>A0A5N5K3X6</accession>
<dbReference type="PANTHER" id="PTHR43147">
    <property type="entry name" value="PROTEIN TAS"/>
    <property type="match status" value="1"/>
</dbReference>
<evidence type="ECO:0000313" key="2">
    <source>
        <dbReference type="EMBL" id="KAB5524533.1"/>
    </source>
</evidence>
<dbReference type="GO" id="GO:0016491">
    <property type="term" value="F:oxidoreductase activity"/>
    <property type="evidence" value="ECO:0007669"/>
    <property type="project" value="InterPro"/>
</dbReference>
<reference evidence="3" key="1">
    <citation type="journal article" date="2019" name="Gigascience">
        <title>De novo genome assembly of the endangered Acer yangbiense, a plant species with extremely small populations endemic to Yunnan Province, China.</title>
        <authorList>
            <person name="Yang J."/>
            <person name="Wariss H.M."/>
            <person name="Tao L."/>
            <person name="Zhang R."/>
            <person name="Yun Q."/>
            <person name="Hollingsworth P."/>
            <person name="Dao Z."/>
            <person name="Luo G."/>
            <person name="Guo H."/>
            <person name="Ma Y."/>
            <person name="Sun W."/>
        </authorList>
    </citation>
    <scope>NUCLEOTIDE SEQUENCE [LARGE SCALE GENOMIC DNA]</scope>
    <source>
        <strain evidence="3">cv. br00</strain>
    </source>
</reference>
<dbReference type="AlphaFoldDB" id="A0A5N5K3X6"/>
<dbReference type="PANTHER" id="PTHR43147:SF2">
    <property type="entry name" value="NADP-DEPENDENT OXIDOREDUCTASE DOMAIN-CONTAINING PROTEIN"/>
    <property type="match status" value="1"/>
</dbReference>
<organism evidence="2 3">
    <name type="scientific">Salix brachista</name>
    <dbReference type="NCBI Taxonomy" id="2182728"/>
    <lineage>
        <taxon>Eukaryota</taxon>
        <taxon>Viridiplantae</taxon>
        <taxon>Streptophyta</taxon>
        <taxon>Embryophyta</taxon>
        <taxon>Tracheophyta</taxon>
        <taxon>Spermatophyta</taxon>
        <taxon>Magnoliopsida</taxon>
        <taxon>eudicotyledons</taxon>
        <taxon>Gunneridae</taxon>
        <taxon>Pentapetalae</taxon>
        <taxon>rosids</taxon>
        <taxon>fabids</taxon>
        <taxon>Malpighiales</taxon>
        <taxon>Salicaceae</taxon>
        <taxon>Saliceae</taxon>
        <taxon>Salix</taxon>
    </lineage>
</organism>
<feature type="domain" description="NADP-dependent oxidoreductase" evidence="1">
    <location>
        <begin position="16"/>
        <end position="232"/>
    </location>
</feature>
<dbReference type="InterPro" id="IPR036812">
    <property type="entry name" value="NAD(P)_OxRdtase_dom_sf"/>
</dbReference>
<dbReference type="Proteomes" id="UP000326939">
    <property type="component" value="Chromosome 15"/>
</dbReference>
<keyword evidence="3" id="KW-1185">Reference proteome</keyword>
<dbReference type="Pfam" id="PF00248">
    <property type="entry name" value="Aldo_ket_red"/>
    <property type="match status" value="2"/>
</dbReference>
<name>A0A5N5K3X6_9ROSI</name>
<protein>
    <recommendedName>
        <fullName evidence="1">NADP-dependent oxidoreductase domain-containing protein</fullName>
    </recommendedName>
</protein>
<dbReference type="PRINTS" id="PR00069">
    <property type="entry name" value="ALDKETRDTASE"/>
</dbReference>
<dbReference type="SUPFAM" id="SSF51430">
    <property type="entry name" value="NAD(P)-linked oxidoreductase"/>
    <property type="match status" value="2"/>
</dbReference>
<dbReference type="InterPro" id="IPR020471">
    <property type="entry name" value="AKR"/>
</dbReference>
<gene>
    <name evidence="2" type="ORF">DKX38_022282</name>
</gene>
<dbReference type="InterPro" id="IPR023210">
    <property type="entry name" value="NADP_OxRdtase_dom"/>
</dbReference>
<dbReference type="CDD" id="cd19094">
    <property type="entry name" value="AKR_Tas-like"/>
    <property type="match status" value="1"/>
</dbReference>
<evidence type="ECO:0000313" key="3">
    <source>
        <dbReference type="Proteomes" id="UP000326939"/>
    </source>
</evidence>
<evidence type="ECO:0000259" key="1">
    <source>
        <dbReference type="Pfam" id="PF00248"/>
    </source>
</evidence>